<dbReference type="NCBIfam" id="NF004826">
    <property type="entry name" value="PRK06182.1"/>
    <property type="match status" value="1"/>
</dbReference>
<dbReference type="SUPFAM" id="SSF51735">
    <property type="entry name" value="NAD(P)-binding Rossmann-fold domains"/>
    <property type="match status" value="1"/>
</dbReference>
<name>A0ABQ0NWT5_9PROT</name>
<keyword evidence="5" id="KW-1185">Reference proteome</keyword>
<dbReference type="PRINTS" id="PR00080">
    <property type="entry name" value="SDRFAMILY"/>
</dbReference>
<dbReference type="PRINTS" id="PR00081">
    <property type="entry name" value="GDHRDH"/>
</dbReference>
<dbReference type="CDD" id="cd05374">
    <property type="entry name" value="17beta-HSD-like_SDR_c"/>
    <property type="match status" value="1"/>
</dbReference>
<evidence type="ECO:0000256" key="2">
    <source>
        <dbReference type="ARBA" id="ARBA00023002"/>
    </source>
</evidence>
<comment type="similarity">
    <text evidence="1 3">Belongs to the short-chain dehydrogenases/reductases (SDR) family.</text>
</comment>
<dbReference type="InterPro" id="IPR051911">
    <property type="entry name" value="SDR_oxidoreductase"/>
</dbReference>
<evidence type="ECO:0000313" key="4">
    <source>
        <dbReference type="EMBL" id="GBQ05093.1"/>
    </source>
</evidence>
<dbReference type="InterPro" id="IPR002347">
    <property type="entry name" value="SDR_fam"/>
</dbReference>
<dbReference type="EMBL" id="BAQD01000003">
    <property type="protein sequence ID" value="GBQ05093.1"/>
    <property type="molecule type" value="Genomic_DNA"/>
</dbReference>
<dbReference type="PANTHER" id="PTHR43976:SF16">
    <property type="entry name" value="SHORT-CHAIN DEHYDROGENASE_REDUCTASE FAMILY PROTEIN"/>
    <property type="match status" value="1"/>
</dbReference>
<dbReference type="RefSeq" id="WP_018979842.1">
    <property type="nucleotide sequence ID" value="NZ_BAQD01000003.1"/>
</dbReference>
<dbReference type="InterPro" id="IPR036291">
    <property type="entry name" value="NAD(P)-bd_dom_sf"/>
</dbReference>
<organism evidence="4 5">
    <name type="scientific">Saccharibacter floricola DSM 15669</name>
    <dbReference type="NCBI Taxonomy" id="1123227"/>
    <lineage>
        <taxon>Bacteria</taxon>
        <taxon>Pseudomonadati</taxon>
        <taxon>Pseudomonadota</taxon>
        <taxon>Alphaproteobacteria</taxon>
        <taxon>Acetobacterales</taxon>
        <taxon>Acetobacteraceae</taxon>
        <taxon>Saccharibacter</taxon>
    </lineage>
</organism>
<comment type="caution">
    <text evidence="4">The sequence shown here is derived from an EMBL/GenBank/DDBJ whole genome shotgun (WGS) entry which is preliminary data.</text>
</comment>
<sequence>MTYKVAFVTGASSGIGEVTAKKLLQQGYIVYAAARRIERMEPMSRLGIHILSLDVTDETSRHAAITHIMTQSGRLDILVNNAGYGAYGALEDIPLEEARAQFDVNVFGAMRLIQLSLPHMRRQKSGTIINVSSIGGKIYTPLGGWYHGSKFALEALSDCLRLEVAPFGIHVVIIEPGGIKTEWADIAAAKLLKTSGHGPYAAQAHAMAQTITGTLSRRYQSAPELIANTIVKAVTTDQPKTRYVAGLGAKPLLLLRHLLSDRLFDRLIRLTAKKSRRL</sequence>
<dbReference type="Pfam" id="PF00106">
    <property type="entry name" value="adh_short"/>
    <property type="match status" value="1"/>
</dbReference>
<dbReference type="PANTHER" id="PTHR43976">
    <property type="entry name" value="SHORT CHAIN DEHYDROGENASE"/>
    <property type="match status" value="1"/>
</dbReference>
<accession>A0ABQ0NWT5</accession>
<dbReference type="Gene3D" id="3.40.50.720">
    <property type="entry name" value="NAD(P)-binding Rossmann-like Domain"/>
    <property type="match status" value="1"/>
</dbReference>
<dbReference type="Proteomes" id="UP001062901">
    <property type="component" value="Unassembled WGS sequence"/>
</dbReference>
<evidence type="ECO:0000256" key="1">
    <source>
        <dbReference type="ARBA" id="ARBA00006484"/>
    </source>
</evidence>
<evidence type="ECO:0000256" key="3">
    <source>
        <dbReference type="RuleBase" id="RU000363"/>
    </source>
</evidence>
<proteinExistence type="inferred from homology"/>
<keyword evidence="2" id="KW-0560">Oxidoreductase</keyword>
<gene>
    <name evidence="4" type="ORF">AA15669_0299</name>
</gene>
<protein>
    <submittedName>
        <fullName evidence="4">Dehydrogenase</fullName>
    </submittedName>
</protein>
<reference evidence="4" key="1">
    <citation type="submission" date="2013-04" db="EMBL/GenBank/DDBJ databases">
        <title>The genome sequencing project of 58 acetic acid bacteria.</title>
        <authorList>
            <person name="Okamoto-Kainuma A."/>
            <person name="Ishikawa M."/>
            <person name="Umino S."/>
            <person name="Koizumi Y."/>
            <person name="Shiwa Y."/>
            <person name="Yoshikawa H."/>
            <person name="Matsutani M."/>
            <person name="Matsushita K."/>
        </authorList>
    </citation>
    <scope>NUCLEOTIDE SEQUENCE</scope>
    <source>
        <strain evidence="4">DSM 15669</strain>
    </source>
</reference>
<evidence type="ECO:0000313" key="5">
    <source>
        <dbReference type="Proteomes" id="UP001062901"/>
    </source>
</evidence>